<proteinExistence type="predicted"/>
<keyword evidence="2" id="KW-1185">Reference proteome</keyword>
<organism evidence="1 2">
    <name type="scientific">Acidianus sulfidivorans JP7</name>
    <dbReference type="NCBI Taxonomy" id="619593"/>
    <lineage>
        <taxon>Archaea</taxon>
        <taxon>Thermoproteota</taxon>
        <taxon>Thermoprotei</taxon>
        <taxon>Sulfolobales</taxon>
        <taxon>Sulfolobaceae</taxon>
        <taxon>Acidianus</taxon>
    </lineage>
</organism>
<dbReference type="AlphaFoldDB" id="A0A2U9IPC0"/>
<evidence type="ECO:0000313" key="2">
    <source>
        <dbReference type="Proteomes" id="UP000248410"/>
    </source>
</evidence>
<dbReference type="Proteomes" id="UP000248410">
    <property type="component" value="Chromosome"/>
</dbReference>
<sequence>MFNELANVVNYLNEGKIIEAGKHLIDIAKNATEEDTVKIVSEIEKEIREIDEEKWLLSLDTKFKNELISVIADNIKCKEEKIRALSLILLDKISKGNNIILNMLKNPLIENKPHTYI</sequence>
<protein>
    <submittedName>
        <fullName evidence="1">Uncharacterized protein</fullName>
    </submittedName>
</protein>
<gene>
    <name evidence="1" type="ORF">DFR86_10085</name>
</gene>
<name>A0A2U9IPC0_9CREN</name>
<reference evidence="1 2" key="1">
    <citation type="submission" date="2018-05" db="EMBL/GenBank/DDBJ databases">
        <title>Complete Genome Sequences of Extremely Thermoacidophilic, Metal-Mobilizing Type-Strain Members of the Archaeal Family Sulfolobaceae: Acidianus brierleyi DSM-1651T, Acidianus sulfidivorans DSM-18786T, Metallosphaera hakonensis DSM-7519T, and Metallosphaera prunae DSM-10039T.</title>
        <authorList>
            <person name="Counts J.A."/>
            <person name="Kelly R.M."/>
        </authorList>
    </citation>
    <scope>NUCLEOTIDE SEQUENCE [LARGE SCALE GENOMIC DNA]</scope>
    <source>
        <strain evidence="1 2">JP7</strain>
    </source>
</reference>
<dbReference type="EMBL" id="CP029288">
    <property type="protein sequence ID" value="AWR97853.1"/>
    <property type="molecule type" value="Genomic_DNA"/>
</dbReference>
<accession>A0A2U9IPC0</accession>
<dbReference type="RefSeq" id="WP_110380743.1">
    <property type="nucleotide sequence ID" value="NZ_CP029288.2"/>
</dbReference>
<dbReference type="OrthoDB" id="36021at2157"/>
<dbReference type="KEGG" id="asul:DFR86_10085"/>
<dbReference type="GeneID" id="36838320"/>
<evidence type="ECO:0000313" key="1">
    <source>
        <dbReference type="EMBL" id="AWR97853.1"/>
    </source>
</evidence>